<reference evidence="1" key="1">
    <citation type="journal article" date="2014" name="Front. Microbiol.">
        <title>High frequency of phylogenetically diverse reductive dehalogenase-homologous genes in deep subseafloor sedimentary metagenomes.</title>
        <authorList>
            <person name="Kawai M."/>
            <person name="Futagami T."/>
            <person name="Toyoda A."/>
            <person name="Takaki Y."/>
            <person name="Nishi S."/>
            <person name="Hori S."/>
            <person name="Arai W."/>
            <person name="Tsubouchi T."/>
            <person name="Morono Y."/>
            <person name="Uchiyama I."/>
            <person name="Ito T."/>
            <person name="Fujiyama A."/>
            <person name="Inagaki F."/>
            <person name="Takami H."/>
        </authorList>
    </citation>
    <scope>NUCLEOTIDE SEQUENCE</scope>
    <source>
        <strain evidence="1">Expedition CK06-06</strain>
    </source>
</reference>
<evidence type="ECO:0000313" key="1">
    <source>
        <dbReference type="EMBL" id="GAI73442.1"/>
    </source>
</evidence>
<gene>
    <name evidence="1" type="ORF">S12H4_25313</name>
</gene>
<dbReference type="EMBL" id="BARW01014125">
    <property type="protein sequence ID" value="GAI73442.1"/>
    <property type="molecule type" value="Genomic_DNA"/>
</dbReference>
<sequence length="80" mass="9248">IESIDWIEANPQQASEIIGEVYEYEKDEAWELWQKSGIQWNPTFGLYVLETQAAIISHTTKMAKAKNSLEKKGGMWKVFI</sequence>
<feature type="non-terminal residue" evidence="1">
    <location>
        <position position="1"/>
    </location>
</feature>
<comment type="caution">
    <text evidence="1">The sequence shown here is derived from an EMBL/GenBank/DDBJ whole genome shotgun (WGS) entry which is preliminary data.</text>
</comment>
<accession>X1QY15</accession>
<name>X1QY15_9ZZZZ</name>
<organism evidence="1">
    <name type="scientific">marine sediment metagenome</name>
    <dbReference type="NCBI Taxonomy" id="412755"/>
    <lineage>
        <taxon>unclassified sequences</taxon>
        <taxon>metagenomes</taxon>
        <taxon>ecological metagenomes</taxon>
    </lineage>
</organism>
<protein>
    <submittedName>
        <fullName evidence="1">Uncharacterized protein</fullName>
    </submittedName>
</protein>
<proteinExistence type="predicted"/>
<dbReference type="AlphaFoldDB" id="X1QY15"/>